<dbReference type="InterPro" id="IPR016785">
    <property type="entry name" value="ComGD"/>
</dbReference>
<dbReference type="AlphaFoldDB" id="A0A0K9FBD1"/>
<dbReference type="RefSeq" id="WP_049663992.1">
    <property type="nucleotide sequence ID" value="NZ_JBIVOC010000033.1"/>
</dbReference>
<comment type="caution">
    <text evidence="2">The sequence shown here is derived from an EMBL/GenBank/DDBJ whole genome shotgun (WGS) entry which is preliminary data.</text>
</comment>
<dbReference type="Proteomes" id="UP000037326">
    <property type="component" value="Unassembled WGS sequence"/>
</dbReference>
<proteinExistence type="predicted"/>
<dbReference type="PIRSF" id="PIRSF021292">
    <property type="entry name" value="Competence_ComGD"/>
    <property type="match status" value="1"/>
</dbReference>
<sequence length="146" mass="16935">MDVVKSEQGYTFVEMLFVLFIVICLSTIVVKYSLKAAETRELEQFFTQIQLDIQYIQTYSMQQGEYISMKFESSSKRYIIKKDIFTELFERPFPKGVELIPTSSSIYTIIYNFNGNVMTPGTVYFKTPQGTKKIVITLGRGRSRVE</sequence>
<keyword evidence="1" id="KW-0812">Transmembrane</keyword>
<evidence type="ECO:0000313" key="3">
    <source>
        <dbReference type="Proteomes" id="UP000037326"/>
    </source>
</evidence>
<keyword evidence="1" id="KW-1133">Transmembrane helix</keyword>
<dbReference type="EMBL" id="LFXJ01000005">
    <property type="protein sequence ID" value="KMY31426.1"/>
    <property type="molecule type" value="Genomic_DNA"/>
</dbReference>
<name>A0A0K9FBD1_9BACI</name>
<keyword evidence="1" id="KW-0472">Membrane</keyword>
<feature type="transmembrane region" description="Helical" evidence="1">
    <location>
        <begin position="12"/>
        <end position="34"/>
    </location>
</feature>
<dbReference type="GeneID" id="96597483"/>
<dbReference type="GO" id="GO:0030420">
    <property type="term" value="P:establishment of competence for transformation"/>
    <property type="evidence" value="ECO:0007669"/>
    <property type="project" value="InterPro"/>
</dbReference>
<protein>
    <submittedName>
        <fullName evidence="2">Competence protein ComG</fullName>
    </submittedName>
</protein>
<reference evidence="3" key="1">
    <citation type="submission" date="2015-07" db="EMBL/GenBank/DDBJ databases">
        <authorList>
            <consortium name="Consortium for Microbial Forensics and Genomics (microFORGE)"/>
            <person name="Knight B.M."/>
            <person name="Roberts D.P."/>
            <person name="Lin D."/>
            <person name="Hari K."/>
            <person name="Fletcher J."/>
            <person name="Melcher U."/>
            <person name="Blagden T."/>
            <person name="Winegar R.A."/>
        </authorList>
    </citation>
    <scope>NUCLEOTIDE SEQUENCE [LARGE SCALE GENOMIC DNA]</scope>
    <source>
        <strain evidence="3">DSM 23493</strain>
    </source>
</reference>
<accession>A0A0K9FBD1</accession>
<evidence type="ECO:0000313" key="2">
    <source>
        <dbReference type="EMBL" id="KMY31426.1"/>
    </source>
</evidence>
<organism evidence="2 3">
    <name type="scientific">Lysinibacillus xylanilyticus</name>
    <dbReference type="NCBI Taxonomy" id="582475"/>
    <lineage>
        <taxon>Bacteria</taxon>
        <taxon>Bacillati</taxon>
        <taxon>Bacillota</taxon>
        <taxon>Bacilli</taxon>
        <taxon>Bacillales</taxon>
        <taxon>Bacillaceae</taxon>
        <taxon>Lysinibacillus</taxon>
    </lineage>
</organism>
<dbReference type="PATRIC" id="fig|582475.4.peg.215"/>
<dbReference type="NCBIfam" id="NF040982">
    <property type="entry name" value="ComGD"/>
    <property type="match status" value="1"/>
</dbReference>
<gene>
    <name evidence="2" type="ORF">ACZ11_04030</name>
</gene>
<evidence type="ECO:0000256" key="1">
    <source>
        <dbReference type="SAM" id="Phobius"/>
    </source>
</evidence>
<dbReference type="OrthoDB" id="2734640at2"/>